<evidence type="ECO:0000313" key="2">
    <source>
        <dbReference type="EMBL" id="MBK1783094.1"/>
    </source>
</evidence>
<gene>
    <name evidence="2" type="ORF">JHE00_02065</name>
</gene>
<dbReference type="CDD" id="cd08561">
    <property type="entry name" value="GDPD_cytoplasmic_ScUgpQ2_like"/>
    <property type="match status" value="1"/>
</dbReference>
<evidence type="ECO:0000313" key="3">
    <source>
        <dbReference type="Proteomes" id="UP000635245"/>
    </source>
</evidence>
<comment type="caution">
    <text evidence="2">The sequence shown here is derived from an EMBL/GenBank/DDBJ whole genome shotgun (WGS) entry which is preliminary data.</text>
</comment>
<dbReference type="PANTHER" id="PTHR43805">
    <property type="entry name" value="GLYCEROPHOSPHORYL DIESTER PHOSPHODIESTERASE"/>
    <property type="match status" value="1"/>
</dbReference>
<dbReference type="PANTHER" id="PTHR43805:SF1">
    <property type="entry name" value="GP-PDE DOMAIN-CONTAINING PROTEIN"/>
    <property type="match status" value="1"/>
</dbReference>
<protein>
    <submittedName>
        <fullName evidence="2">Glycerophosphodiester phosphodiesterase</fullName>
    </submittedName>
</protein>
<dbReference type="InterPro" id="IPR017946">
    <property type="entry name" value="PLC-like_Pdiesterase_TIM-brl"/>
</dbReference>
<reference evidence="2" key="1">
    <citation type="submission" date="2020-12" db="EMBL/GenBank/DDBJ databases">
        <title>Prauserella sp. ASG 168, a novel actinomycete isolated from cave rock.</title>
        <authorList>
            <person name="Suriyachadkun C."/>
        </authorList>
    </citation>
    <scope>NUCLEOTIDE SEQUENCE</scope>
    <source>
        <strain evidence="2">ASG 168</strain>
    </source>
</reference>
<dbReference type="AlphaFoldDB" id="A0A934QP04"/>
<dbReference type="GO" id="GO:0006629">
    <property type="term" value="P:lipid metabolic process"/>
    <property type="evidence" value="ECO:0007669"/>
    <property type="project" value="InterPro"/>
</dbReference>
<dbReference type="InterPro" id="IPR030395">
    <property type="entry name" value="GP_PDE_dom"/>
</dbReference>
<organism evidence="2 3">
    <name type="scientific">Prauserella cavernicola</name>
    <dbReference type="NCBI Taxonomy" id="2800127"/>
    <lineage>
        <taxon>Bacteria</taxon>
        <taxon>Bacillati</taxon>
        <taxon>Actinomycetota</taxon>
        <taxon>Actinomycetes</taxon>
        <taxon>Pseudonocardiales</taxon>
        <taxon>Pseudonocardiaceae</taxon>
        <taxon>Prauserella</taxon>
    </lineage>
</organism>
<sequence length="267" mass="29199">MPTIPHPYLADPLPRAFAHRGWHLDDMSDLENSLPAFQRADAEGYRYLETDVHATADGVVVVHHDARLDRTTDATGPIAHQSWQTVSRAKIGGKVAISRLEDILEELPGAFFNVDIKSSAAVEPFVRVIQRLDAFDRVAAAAFSDARLARLRKLAGPRLLTSLGPRSAAVLWANGWVPFLRLGFLSSGLMAQVPARRGRMTIVDKAFLRAARNAGVEVHTWTINDPQHMRALLDLGVDGIVTDRPDLLREVLIERGAWPSGGANGAA</sequence>
<dbReference type="SUPFAM" id="SSF51695">
    <property type="entry name" value="PLC-like phosphodiesterases"/>
    <property type="match status" value="1"/>
</dbReference>
<keyword evidence="3" id="KW-1185">Reference proteome</keyword>
<dbReference type="EMBL" id="JAENJH010000001">
    <property type="protein sequence ID" value="MBK1783094.1"/>
    <property type="molecule type" value="Genomic_DNA"/>
</dbReference>
<evidence type="ECO:0000259" key="1">
    <source>
        <dbReference type="PROSITE" id="PS51704"/>
    </source>
</evidence>
<dbReference type="RefSeq" id="WP_200314150.1">
    <property type="nucleotide sequence ID" value="NZ_JAENJH010000001.1"/>
</dbReference>
<proteinExistence type="predicted"/>
<feature type="domain" description="GP-PDE" evidence="1">
    <location>
        <begin position="14"/>
        <end position="252"/>
    </location>
</feature>
<dbReference type="GO" id="GO:0008081">
    <property type="term" value="F:phosphoric diester hydrolase activity"/>
    <property type="evidence" value="ECO:0007669"/>
    <property type="project" value="InterPro"/>
</dbReference>
<name>A0A934QP04_9PSEU</name>
<dbReference type="Pfam" id="PF03009">
    <property type="entry name" value="GDPD"/>
    <property type="match status" value="1"/>
</dbReference>
<dbReference type="Proteomes" id="UP000635245">
    <property type="component" value="Unassembled WGS sequence"/>
</dbReference>
<accession>A0A934QP04</accession>
<dbReference type="PROSITE" id="PS51704">
    <property type="entry name" value="GP_PDE"/>
    <property type="match status" value="1"/>
</dbReference>
<dbReference type="Gene3D" id="3.20.20.190">
    <property type="entry name" value="Phosphatidylinositol (PI) phosphodiesterase"/>
    <property type="match status" value="1"/>
</dbReference>